<sequence length="219" mass="22838">MSRFPSIEEVVATSPVIPVVTISDPSKAVPMAQALVRGGVNIVEITLRTGGAFGAINAITSEVPEIIVGAGTVRNAHQLEAAMEAGAKFGVSPGSSPLLRQEVQKAGIPFLFGGVTPTEVMTLLDEGYTHLKFFPAEAVGGIPVLKALSAPISSALFCPTGGIDIVLAKAYLDLKNVVCVGGSWVADTHSIECGDWSRIEANARQVMTLRVPEGHGLHE</sequence>
<dbReference type="KEGG" id="scor:J3U87_04020"/>
<dbReference type="NCBIfam" id="TIGR01182">
    <property type="entry name" value="eda"/>
    <property type="match status" value="1"/>
</dbReference>
<protein>
    <recommendedName>
        <fullName evidence="5">2-dehydro-3-deoxy-phosphogluconate aldolase</fullName>
        <ecNumber evidence="5">4.1.2.14</ecNumber>
    </recommendedName>
</protein>
<evidence type="ECO:0000256" key="6">
    <source>
        <dbReference type="ARBA" id="ARBA00023239"/>
    </source>
</evidence>
<accession>A0A8A4TYK9</accession>
<comment type="catalytic activity">
    <reaction evidence="1">
        <text>2-dehydro-3-deoxy-6-phospho-D-gluconate = D-glyceraldehyde 3-phosphate + pyruvate</text>
        <dbReference type="Rhea" id="RHEA:17089"/>
        <dbReference type="ChEBI" id="CHEBI:15361"/>
        <dbReference type="ChEBI" id="CHEBI:57569"/>
        <dbReference type="ChEBI" id="CHEBI:59776"/>
        <dbReference type="EC" id="4.1.2.14"/>
    </reaction>
</comment>
<dbReference type="GO" id="GO:0008675">
    <property type="term" value="F:2-dehydro-3-deoxy-phosphogluconate aldolase activity"/>
    <property type="evidence" value="ECO:0007669"/>
    <property type="project" value="UniProtKB-EC"/>
</dbReference>
<evidence type="ECO:0000256" key="3">
    <source>
        <dbReference type="ARBA" id="ARBA00006906"/>
    </source>
</evidence>
<dbReference type="PROSITE" id="PS00159">
    <property type="entry name" value="ALDOLASE_KDPG_KHG_1"/>
    <property type="match status" value="1"/>
</dbReference>
<comment type="pathway">
    <text evidence="2">Carbohydrate acid metabolism; 2-dehydro-3-deoxy-D-gluconate degradation; D-glyceraldehyde 3-phosphate and pyruvate from 2-dehydro-3-deoxy-D-gluconate: step 2/2.</text>
</comment>
<proteinExistence type="inferred from homology"/>
<evidence type="ECO:0000313" key="10">
    <source>
        <dbReference type="Proteomes" id="UP000663929"/>
    </source>
</evidence>
<keyword evidence="7" id="KW-0704">Schiff base</keyword>
<dbReference type="InterPro" id="IPR031338">
    <property type="entry name" value="KDPG/KHG_AS_2"/>
</dbReference>
<dbReference type="PANTHER" id="PTHR30246:SF1">
    <property type="entry name" value="2-DEHYDRO-3-DEOXY-6-PHOSPHOGALACTONATE ALDOLASE-RELATED"/>
    <property type="match status" value="1"/>
</dbReference>
<organism evidence="9 10">
    <name type="scientific">Sulfidibacter corallicola</name>
    <dbReference type="NCBI Taxonomy" id="2818388"/>
    <lineage>
        <taxon>Bacteria</taxon>
        <taxon>Pseudomonadati</taxon>
        <taxon>Acidobacteriota</taxon>
        <taxon>Holophagae</taxon>
        <taxon>Acanthopleuribacterales</taxon>
        <taxon>Acanthopleuribacteraceae</taxon>
        <taxon>Sulfidibacter</taxon>
    </lineage>
</organism>
<dbReference type="Pfam" id="PF01081">
    <property type="entry name" value="Aldolase"/>
    <property type="match status" value="1"/>
</dbReference>
<comment type="subunit">
    <text evidence="4">Homotrimer.</text>
</comment>
<dbReference type="EC" id="4.1.2.14" evidence="5"/>
<comment type="similarity">
    <text evidence="3">Belongs to the KHG/KDPG aldolase family.</text>
</comment>
<dbReference type="Gene3D" id="3.20.20.70">
    <property type="entry name" value="Aldolase class I"/>
    <property type="match status" value="1"/>
</dbReference>
<evidence type="ECO:0000256" key="5">
    <source>
        <dbReference type="ARBA" id="ARBA00013063"/>
    </source>
</evidence>
<keyword evidence="6 9" id="KW-0456">Lyase</keyword>
<dbReference type="InterPro" id="IPR031337">
    <property type="entry name" value="KDPG/KHG_AS_1"/>
</dbReference>
<dbReference type="RefSeq" id="WP_237381742.1">
    <property type="nucleotide sequence ID" value="NZ_CP071793.1"/>
</dbReference>
<dbReference type="CDD" id="cd00452">
    <property type="entry name" value="KDPG_aldolase"/>
    <property type="match status" value="1"/>
</dbReference>
<evidence type="ECO:0000313" key="9">
    <source>
        <dbReference type="EMBL" id="QTD51615.1"/>
    </source>
</evidence>
<name>A0A8A4TYK9_SULCO</name>
<evidence type="ECO:0000256" key="7">
    <source>
        <dbReference type="ARBA" id="ARBA00023270"/>
    </source>
</evidence>
<evidence type="ECO:0000256" key="8">
    <source>
        <dbReference type="ARBA" id="ARBA00023277"/>
    </source>
</evidence>
<dbReference type="PANTHER" id="PTHR30246">
    <property type="entry name" value="2-KETO-3-DEOXY-6-PHOSPHOGLUCONATE ALDOLASE"/>
    <property type="match status" value="1"/>
</dbReference>
<gene>
    <name evidence="9" type="primary">eda</name>
    <name evidence="9" type="ORF">J3U87_04020</name>
</gene>
<evidence type="ECO:0000256" key="4">
    <source>
        <dbReference type="ARBA" id="ARBA00011233"/>
    </source>
</evidence>
<dbReference type="InterPro" id="IPR013785">
    <property type="entry name" value="Aldolase_TIM"/>
</dbReference>
<evidence type="ECO:0000256" key="1">
    <source>
        <dbReference type="ARBA" id="ARBA00000654"/>
    </source>
</evidence>
<dbReference type="Proteomes" id="UP000663929">
    <property type="component" value="Chromosome"/>
</dbReference>
<reference evidence="9" key="1">
    <citation type="submission" date="2021-03" db="EMBL/GenBank/DDBJ databases">
        <title>Acanthopleuribacteraceae sp. M133.</title>
        <authorList>
            <person name="Wang G."/>
        </authorList>
    </citation>
    <scope>NUCLEOTIDE SEQUENCE</scope>
    <source>
        <strain evidence="9">M133</strain>
    </source>
</reference>
<dbReference type="SUPFAM" id="SSF51569">
    <property type="entry name" value="Aldolase"/>
    <property type="match status" value="1"/>
</dbReference>
<dbReference type="EMBL" id="CP071793">
    <property type="protein sequence ID" value="QTD51615.1"/>
    <property type="molecule type" value="Genomic_DNA"/>
</dbReference>
<evidence type="ECO:0000256" key="2">
    <source>
        <dbReference type="ARBA" id="ARBA00004736"/>
    </source>
</evidence>
<dbReference type="AlphaFoldDB" id="A0A8A4TYK9"/>
<keyword evidence="8" id="KW-0119">Carbohydrate metabolism</keyword>
<keyword evidence="10" id="KW-1185">Reference proteome</keyword>
<dbReference type="PROSITE" id="PS00160">
    <property type="entry name" value="ALDOLASE_KDPG_KHG_2"/>
    <property type="match status" value="1"/>
</dbReference>
<dbReference type="InterPro" id="IPR000887">
    <property type="entry name" value="Aldlse_KDPG_KHG"/>
</dbReference>